<dbReference type="GeneID" id="83196667"/>
<dbReference type="EMBL" id="JAPQKS010000001">
    <property type="protein sequence ID" value="KAJ5248616.1"/>
    <property type="molecule type" value="Genomic_DNA"/>
</dbReference>
<gene>
    <name evidence="1" type="ORF">N7468_000067</name>
</gene>
<dbReference type="Proteomes" id="UP001150941">
    <property type="component" value="Unassembled WGS sequence"/>
</dbReference>
<evidence type="ECO:0000313" key="2">
    <source>
        <dbReference type="Proteomes" id="UP001150941"/>
    </source>
</evidence>
<accession>A0A9W9U037</accession>
<proteinExistence type="predicted"/>
<reference evidence="1" key="2">
    <citation type="journal article" date="2023" name="IMA Fungus">
        <title>Comparative genomic study of the Penicillium genus elucidates a diverse pangenome and 15 lateral gene transfer events.</title>
        <authorList>
            <person name="Petersen C."/>
            <person name="Sorensen T."/>
            <person name="Nielsen M.R."/>
            <person name="Sondergaard T.E."/>
            <person name="Sorensen J.L."/>
            <person name="Fitzpatrick D.A."/>
            <person name="Frisvad J.C."/>
            <person name="Nielsen K.L."/>
        </authorList>
    </citation>
    <scope>NUCLEOTIDE SEQUENCE</scope>
    <source>
        <strain evidence="1">IBT 19713</strain>
    </source>
</reference>
<sequence>MESCPLIAEGSPSLLLGEKLGVSSQHVPIVTGTESVRGLVPIPLARNYRADPKDSQKGYSEPREKEVYLNRQFLYVSIDNTPVLK</sequence>
<dbReference type="RefSeq" id="XP_058335395.1">
    <property type="nucleotide sequence ID" value="XM_058469364.1"/>
</dbReference>
<name>A0A9W9U037_9EURO</name>
<comment type="caution">
    <text evidence="1">The sequence shown here is derived from an EMBL/GenBank/DDBJ whole genome shotgun (WGS) entry which is preliminary data.</text>
</comment>
<dbReference type="AlphaFoldDB" id="A0A9W9U037"/>
<evidence type="ECO:0000313" key="1">
    <source>
        <dbReference type="EMBL" id="KAJ5248616.1"/>
    </source>
</evidence>
<organism evidence="1 2">
    <name type="scientific">Penicillium chermesinum</name>
    <dbReference type="NCBI Taxonomy" id="63820"/>
    <lineage>
        <taxon>Eukaryota</taxon>
        <taxon>Fungi</taxon>
        <taxon>Dikarya</taxon>
        <taxon>Ascomycota</taxon>
        <taxon>Pezizomycotina</taxon>
        <taxon>Eurotiomycetes</taxon>
        <taxon>Eurotiomycetidae</taxon>
        <taxon>Eurotiales</taxon>
        <taxon>Aspergillaceae</taxon>
        <taxon>Penicillium</taxon>
    </lineage>
</organism>
<reference evidence="1" key="1">
    <citation type="submission" date="2022-11" db="EMBL/GenBank/DDBJ databases">
        <authorList>
            <person name="Petersen C."/>
        </authorList>
    </citation>
    <scope>NUCLEOTIDE SEQUENCE</scope>
    <source>
        <strain evidence="1">IBT 19713</strain>
    </source>
</reference>
<keyword evidence="2" id="KW-1185">Reference proteome</keyword>
<protein>
    <submittedName>
        <fullName evidence="1">Uncharacterized protein</fullName>
    </submittedName>
</protein>